<dbReference type="Pfam" id="PF14226">
    <property type="entry name" value="DIOX_N"/>
    <property type="match status" value="1"/>
</dbReference>
<evidence type="ECO:0000256" key="2">
    <source>
        <dbReference type="ARBA" id="ARBA00023002"/>
    </source>
</evidence>
<evidence type="ECO:0000256" key="3">
    <source>
        <dbReference type="ARBA" id="ARBA00023004"/>
    </source>
</evidence>
<protein>
    <submittedName>
        <fullName evidence="5">UPF0676 protein C1494.01</fullName>
    </submittedName>
</protein>
<proteinExistence type="predicted"/>
<feature type="domain" description="Non-haem dioxygenase N-terminal" evidence="4">
    <location>
        <begin position="9"/>
        <end position="115"/>
    </location>
</feature>
<organism evidence="5 6">
    <name type="scientific">Vitis vinifera</name>
    <name type="common">Grape</name>
    <dbReference type="NCBI Taxonomy" id="29760"/>
    <lineage>
        <taxon>Eukaryota</taxon>
        <taxon>Viridiplantae</taxon>
        <taxon>Streptophyta</taxon>
        <taxon>Embryophyta</taxon>
        <taxon>Tracheophyta</taxon>
        <taxon>Spermatophyta</taxon>
        <taxon>Magnoliopsida</taxon>
        <taxon>eudicotyledons</taxon>
        <taxon>Gunneridae</taxon>
        <taxon>Pentapetalae</taxon>
        <taxon>rosids</taxon>
        <taxon>Vitales</taxon>
        <taxon>Vitaceae</taxon>
        <taxon>Viteae</taxon>
        <taxon>Vitis</taxon>
    </lineage>
</organism>
<keyword evidence="3" id="KW-0408">Iron</keyword>
<dbReference type="PANTHER" id="PTHR10209:SF590">
    <property type="entry name" value="2-OXOGLUTARATE (2OG) AND FE(II)-DEPENDENT OXYGENASE SUPERFAMILY PROTEIN"/>
    <property type="match status" value="1"/>
</dbReference>
<dbReference type="GO" id="GO:0016491">
    <property type="term" value="F:oxidoreductase activity"/>
    <property type="evidence" value="ECO:0007669"/>
    <property type="project" value="UniProtKB-KW"/>
</dbReference>
<keyword evidence="1" id="KW-0479">Metal-binding</keyword>
<reference evidence="5 6" key="1">
    <citation type="journal article" date="2018" name="PLoS Genet.">
        <title>Population sequencing reveals clonal diversity and ancestral inbreeding in the grapevine cultivar Chardonnay.</title>
        <authorList>
            <person name="Roach M.J."/>
            <person name="Johnson D.L."/>
            <person name="Bohlmann J."/>
            <person name="van Vuuren H.J."/>
            <person name="Jones S.J."/>
            <person name="Pretorius I.S."/>
            <person name="Schmidt S.A."/>
            <person name="Borneman A.R."/>
        </authorList>
    </citation>
    <scope>NUCLEOTIDE SEQUENCE [LARGE SCALE GENOMIC DNA]</scope>
    <source>
        <strain evidence="6">cv. Chardonnay</strain>
        <tissue evidence="5">Leaf</tissue>
    </source>
</reference>
<dbReference type="AlphaFoldDB" id="A0A438ES85"/>
<dbReference type="EMBL" id="QGNW01001195">
    <property type="protein sequence ID" value="RVW50604.1"/>
    <property type="molecule type" value="Genomic_DNA"/>
</dbReference>
<evidence type="ECO:0000313" key="6">
    <source>
        <dbReference type="Proteomes" id="UP000288805"/>
    </source>
</evidence>
<comment type="caution">
    <text evidence="5">The sequence shown here is derived from an EMBL/GenBank/DDBJ whole genome shotgun (WGS) entry which is preliminary data.</text>
</comment>
<dbReference type="GO" id="GO:0046872">
    <property type="term" value="F:metal ion binding"/>
    <property type="evidence" value="ECO:0007669"/>
    <property type="project" value="UniProtKB-KW"/>
</dbReference>
<dbReference type="InterPro" id="IPR026992">
    <property type="entry name" value="DIOX_N"/>
</dbReference>
<dbReference type="Gene3D" id="2.60.120.330">
    <property type="entry name" value="B-lactam Antibiotic, Isopenicillin N Synthase, Chain"/>
    <property type="match status" value="1"/>
</dbReference>
<dbReference type="InterPro" id="IPR027443">
    <property type="entry name" value="IPNS-like_sf"/>
</dbReference>
<evidence type="ECO:0000313" key="5">
    <source>
        <dbReference type="EMBL" id="RVW50604.1"/>
    </source>
</evidence>
<dbReference type="SUPFAM" id="SSF51197">
    <property type="entry name" value="Clavaminate synthase-like"/>
    <property type="match status" value="2"/>
</dbReference>
<dbReference type="Proteomes" id="UP000288805">
    <property type="component" value="Unassembled WGS sequence"/>
</dbReference>
<name>A0A438ES85_VITVI</name>
<sequence length="251" mass="28059">MAETLKLAIIDLSSSDSISTAKSIRQACIECGFFYLVNHGVEEELLLRVFDESQKFFSLPLEEKMKLATKHHRGYTPMYAENLDYSSSSRGDSKESFYIGSLEAGRSYLNRWPSEEILPSWRPTMESYHKKLLLGAKSGFICLDNIVNNVYKVLLLKDGKYGQTQSVGKKLISLIAQALDLDADFFEKVGALDDPMPFLRLLHYPGDLEFCGEETYGASAHSDYGMVTLLATNGVPGLQACLMLTNQDPQL</sequence>
<dbReference type="PRINTS" id="PR00682">
    <property type="entry name" value="IPNSYNTHASE"/>
</dbReference>
<gene>
    <name evidence="5" type="primary">SPCC1494.01</name>
    <name evidence="5" type="ORF">CK203_074556</name>
</gene>
<dbReference type="PANTHER" id="PTHR10209">
    <property type="entry name" value="OXIDOREDUCTASE, 2OG-FE II OXYGENASE FAMILY PROTEIN"/>
    <property type="match status" value="1"/>
</dbReference>
<evidence type="ECO:0000256" key="1">
    <source>
        <dbReference type="ARBA" id="ARBA00022723"/>
    </source>
</evidence>
<keyword evidence="2" id="KW-0560">Oxidoreductase</keyword>
<evidence type="ECO:0000259" key="4">
    <source>
        <dbReference type="Pfam" id="PF14226"/>
    </source>
</evidence>
<accession>A0A438ES85</accession>